<evidence type="ECO:0000256" key="1">
    <source>
        <dbReference type="ARBA" id="ARBA00022676"/>
    </source>
</evidence>
<comment type="caution">
    <text evidence="3">The sequence shown here is derived from an EMBL/GenBank/DDBJ whole genome shotgun (WGS) entry which is preliminary data.</text>
</comment>
<sequence length="287" mass="33289">MIIFNEQKNQLCNRLFAFLPSIAFALENNEKMLVLFFSEKYLSLFPNLAQHKLIKFSLSCKDVYPKGWLKALYLITKGIGKTAVFGRKEFSFLDVSRNRTRLLFVRGWKDRYAPSYLAKHHEAIQTLFEPTIHVKTMVNSALPLSEDTVLIGVHIRRGDYKNYKNGIYYYSDDVYAHYMDQLQSILSSQDKKVSFLLCSNEPISETLLLNYPVIRIPTNDPMMELHALSCCDFLIGPPSTFSQWASFIGKVPLKFIRSKDEETFTLSDFNYILSIDRFNNVNHPIAY</sequence>
<dbReference type="InterPro" id="IPR002516">
    <property type="entry name" value="Glyco_trans_11"/>
</dbReference>
<proteinExistence type="predicted"/>
<keyword evidence="4" id="KW-1185">Reference proteome</keyword>
<evidence type="ECO:0000313" key="3">
    <source>
        <dbReference type="EMBL" id="GGC32199.1"/>
    </source>
</evidence>
<reference evidence="4" key="1">
    <citation type="journal article" date="2019" name="Int. J. Syst. Evol. Microbiol.">
        <title>The Global Catalogue of Microorganisms (GCM) 10K type strain sequencing project: providing services to taxonomists for standard genome sequencing and annotation.</title>
        <authorList>
            <consortium name="The Broad Institute Genomics Platform"/>
            <consortium name="The Broad Institute Genome Sequencing Center for Infectious Disease"/>
            <person name="Wu L."/>
            <person name="Ma J."/>
        </authorList>
    </citation>
    <scope>NUCLEOTIDE SEQUENCE [LARGE SCALE GENOMIC DNA]</scope>
    <source>
        <strain evidence="4">CGMCC 1.15342</strain>
    </source>
</reference>
<dbReference type="Proteomes" id="UP000597338">
    <property type="component" value="Unassembled WGS sequence"/>
</dbReference>
<keyword evidence="2" id="KW-0808">Transferase</keyword>
<evidence type="ECO:0000313" key="4">
    <source>
        <dbReference type="Proteomes" id="UP000597338"/>
    </source>
</evidence>
<evidence type="ECO:0008006" key="5">
    <source>
        <dbReference type="Google" id="ProtNLM"/>
    </source>
</evidence>
<dbReference type="RefSeq" id="WP_188751263.1">
    <property type="nucleotide sequence ID" value="NZ_BMIK01000008.1"/>
</dbReference>
<evidence type="ECO:0000256" key="2">
    <source>
        <dbReference type="ARBA" id="ARBA00022679"/>
    </source>
</evidence>
<accession>A0ABQ1M2V2</accession>
<name>A0ABQ1M2V2_9SPHI</name>
<dbReference type="Gene3D" id="3.40.50.11350">
    <property type="match status" value="1"/>
</dbReference>
<dbReference type="Pfam" id="PF01531">
    <property type="entry name" value="Glyco_transf_11"/>
    <property type="match status" value="1"/>
</dbReference>
<protein>
    <recommendedName>
        <fullName evidence="5">Glycosyl transferase family 11</fullName>
    </recommendedName>
</protein>
<gene>
    <name evidence="3" type="ORF">GCM10011386_25400</name>
</gene>
<keyword evidence="1" id="KW-0328">Glycosyltransferase</keyword>
<dbReference type="EMBL" id="BMIK01000008">
    <property type="protein sequence ID" value="GGC32199.1"/>
    <property type="molecule type" value="Genomic_DNA"/>
</dbReference>
<organism evidence="3 4">
    <name type="scientific">Parapedobacter defluvii</name>
    <dbReference type="NCBI Taxonomy" id="2045106"/>
    <lineage>
        <taxon>Bacteria</taxon>
        <taxon>Pseudomonadati</taxon>
        <taxon>Bacteroidota</taxon>
        <taxon>Sphingobacteriia</taxon>
        <taxon>Sphingobacteriales</taxon>
        <taxon>Sphingobacteriaceae</taxon>
        <taxon>Parapedobacter</taxon>
    </lineage>
</organism>